<sequence>MKHFIALSLLLLMLGTDACKNPIEGVELRFIEPLPVAVELQFFPKSGDLPKKIDVQLAGPEAEYVLTTIRSRRFRVTSDGLLYLSLTPDAKPTAATPIRFTIIAKAPGFQDIIYPLQLTSQVTRSLTLPLTRTDARAAIVEKTGQSSSTGMVTAPITAQTPQVPTGQTSVSIPQGTQLKDVAGQPVGGPITVRVAQLDVTATALAELPGNGTMTNMLTTDGKQVPDQRLHTLVGAASIDIYNTDYQLVKTFSQPIRLTFSVNPTIQHLQAKRPIRPGDQIPLFSYDVMTNQWRQESPGQVLRNTQGDLEYVADITHLSIYVAGFTREKCASGPVFTMNTPFPTYGIGYRAEVIEEGTGAVLQRFTTTLENGRQFRLGNLETETSVRFRIHDNGSPATVTSPVLTGCLTGSYSFDLSAFNAPEPPVSQPGNGGNNPGTGNPGGNDPKLVTISLQFPCQRINDSKLPTKTLYARFRETGTVPWKRLPAVHYQSGKTVFSVQTSEMEVGKTYDIQAGSAPGYYSFSHEPYKLTSTSWVIKVKTKEYCQ</sequence>
<protein>
    <recommendedName>
        <fullName evidence="4">Lipoprotein</fullName>
    </recommendedName>
</protein>
<organism evidence="2 3">
    <name type="scientific">Nibrella viscosa</name>
    <dbReference type="NCBI Taxonomy" id="1084524"/>
    <lineage>
        <taxon>Bacteria</taxon>
        <taxon>Pseudomonadati</taxon>
        <taxon>Bacteroidota</taxon>
        <taxon>Cytophagia</taxon>
        <taxon>Cytophagales</taxon>
        <taxon>Spirosomataceae</taxon>
        <taxon>Nibrella</taxon>
    </lineage>
</organism>
<dbReference type="EMBL" id="BAABHB010000016">
    <property type="protein sequence ID" value="GAA4418246.1"/>
    <property type="molecule type" value="Genomic_DNA"/>
</dbReference>
<evidence type="ECO:0000313" key="2">
    <source>
        <dbReference type="EMBL" id="GAA4418246.1"/>
    </source>
</evidence>
<reference evidence="3" key="1">
    <citation type="journal article" date="2019" name="Int. J. Syst. Evol. Microbiol.">
        <title>The Global Catalogue of Microorganisms (GCM) 10K type strain sequencing project: providing services to taxonomists for standard genome sequencing and annotation.</title>
        <authorList>
            <consortium name="The Broad Institute Genomics Platform"/>
            <consortium name="The Broad Institute Genome Sequencing Center for Infectious Disease"/>
            <person name="Wu L."/>
            <person name="Ma J."/>
        </authorList>
    </citation>
    <scope>NUCLEOTIDE SEQUENCE [LARGE SCALE GENOMIC DNA]</scope>
    <source>
        <strain evidence="3">JCM 17925</strain>
    </source>
</reference>
<keyword evidence="3" id="KW-1185">Reference proteome</keyword>
<feature type="compositionally biased region" description="Gly residues" evidence="1">
    <location>
        <begin position="429"/>
        <end position="441"/>
    </location>
</feature>
<dbReference type="Proteomes" id="UP001500936">
    <property type="component" value="Unassembled WGS sequence"/>
</dbReference>
<evidence type="ECO:0000256" key="1">
    <source>
        <dbReference type="SAM" id="MobiDB-lite"/>
    </source>
</evidence>
<dbReference type="RefSeq" id="WP_345270934.1">
    <property type="nucleotide sequence ID" value="NZ_BAABHB010000016.1"/>
</dbReference>
<proteinExistence type="predicted"/>
<accession>A0ABP8KXP9</accession>
<name>A0ABP8KXP9_9BACT</name>
<gene>
    <name evidence="2" type="ORF">GCM10023187_51480</name>
</gene>
<evidence type="ECO:0000313" key="3">
    <source>
        <dbReference type="Proteomes" id="UP001500936"/>
    </source>
</evidence>
<evidence type="ECO:0008006" key="4">
    <source>
        <dbReference type="Google" id="ProtNLM"/>
    </source>
</evidence>
<feature type="region of interest" description="Disordered" evidence="1">
    <location>
        <begin position="418"/>
        <end position="445"/>
    </location>
</feature>
<comment type="caution">
    <text evidence="2">The sequence shown here is derived from an EMBL/GenBank/DDBJ whole genome shotgun (WGS) entry which is preliminary data.</text>
</comment>